<evidence type="ECO:0000259" key="8">
    <source>
        <dbReference type="Pfam" id="PF13087"/>
    </source>
</evidence>
<dbReference type="eggNOG" id="COG2852">
    <property type="taxonomic scope" value="Bacteria"/>
</dbReference>
<dbReference type="Proteomes" id="UP000004508">
    <property type="component" value="Unassembled WGS sequence"/>
</dbReference>
<evidence type="ECO:0000256" key="4">
    <source>
        <dbReference type="ARBA" id="ARBA00022806"/>
    </source>
</evidence>
<dbReference type="eggNOG" id="COG1112">
    <property type="taxonomic scope" value="Bacteria"/>
</dbReference>
<dbReference type="CDD" id="cd18808">
    <property type="entry name" value="SF1_C_Upf1"/>
    <property type="match status" value="1"/>
</dbReference>
<evidence type="ECO:0000313" key="10">
    <source>
        <dbReference type="EMBL" id="EFH80214.1"/>
    </source>
</evidence>
<dbReference type="Gene3D" id="3.40.960.10">
    <property type="entry name" value="VSR Endonuclease"/>
    <property type="match status" value="1"/>
</dbReference>
<organism evidence="10 11">
    <name type="scientific">Ktedonobacter racemifer DSM 44963</name>
    <dbReference type="NCBI Taxonomy" id="485913"/>
    <lineage>
        <taxon>Bacteria</taxon>
        <taxon>Bacillati</taxon>
        <taxon>Chloroflexota</taxon>
        <taxon>Ktedonobacteria</taxon>
        <taxon>Ktedonobacterales</taxon>
        <taxon>Ktedonobacteraceae</taxon>
        <taxon>Ktedonobacter</taxon>
    </lineage>
</organism>
<dbReference type="InterPro" id="IPR041679">
    <property type="entry name" value="DNA2/NAM7-like_C"/>
</dbReference>
<reference evidence="10 11" key="1">
    <citation type="journal article" date="2011" name="Stand. Genomic Sci.">
        <title>Non-contiguous finished genome sequence and contextual data of the filamentous soil bacterium Ktedonobacter racemifer type strain (SOSP1-21).</title>
        <authorList>
            <person name="Chang Y.J."/>
            <person name="Land M."/>
            <person name="Hauser L."/>
            <person name="Chertkov O."/>
            <person name="Del Rio T.G."/>
            <person name="Nolan M."/>
            <person name="Copeland A."/>
            <person name="Tice H."/>
            <person name="Cheng J.F."/>
            <person name="Lucas S."/>
            <person name="Han C."/>
            <person name="Goodwin L."/>
            <person name="Pitluck S."/>
            <person name="Ivanova N."/>
            <person name="Ovchinikova G."/>
            <person name="Pati A."/>
            <person name="Chen A."/>
            <person name="Palaniappan K."/>
            <person name="Mavromatis K."/>
            <person name="Liolios K."/>
            <person name="Brettin T."/>
            <person name="Fiebig A."/>
            <person name="Rohde M."/>
            <person name="Abt B."/>
            <person name="Goker M."/>
            <person name="Detter J.C."/>
            <person name="Woyke T."/>
            <person name="Bristow J."/>
            <person name="Eisen J.A."/>
            <person name="Markowitz V."/>
            <person name="Hugenholtz P."/>
            <person name="Kyrpides N.C."/>
            <person name="Klenk H.P."/>
            <person name="Lapidus A."/>
        </authorList>
    </citation>
    <scope>NUCLEOTIDE SEQUENCE [LARGE SCALE GENOMIC DNA]</scope>
    <source>
        <strain evidence="11">DSM 44963</strain>
    </source>
</reference>
<comment type="caution">
    <text evidence="10">The sequence shown here is derived from an EMBL/GenBank/DDBJ whole genome shotgun (WGS) entry which is preliminary data.</text>
</comment>
<dbReference type="GO" id="GO:0005524">
    <property type="term" value="F:ATP binding"/>
    <property type="evidence" value="ECO:0007669"/>
    <property type="project" value="UniProtKB-KW"/>
</dbReference>
<dbReference type="RefSeq" id="WP_007922651.1">
    <property type="nucleotide sequence ID" value="NZ_ADVG01000005.1"/>
</dbReference>
<dbReference type="PANTHER" id="PTHR43788">
    <property type="entry name" value="DNA2/NAM7 HELICASE FAMILY MEMBER"/>
    <property type="match status" value="1"/>
</dbReference>
<evidence type="ECO:0000256" key="2">
    <source>
        <dbReference type="ARBA" id="ARBA00022741"/>
    </source>
</evidence>
<dbReference type="InterPro" id="IPR027417">
    <property type="entry name" value="P-loop_NTPase"/>
</dbReference>
<keyword evidence="6" id="KW-0175">Coiled coil</keyword>
<keyword evidence="3" id="KW-0378">Hydrolase</keyword>
<keyword evidence="11" id="KW-1185">Reference proteome</keyword>
<dbReference type="STRING" id="485913.Krac_0793"/>
<feature type="domain" description="DNA2/NAM7 helicase helicase" evidence="7">
    <location>
        <begin position="385"/>
        <end position="508"/>
    </location>
</feature>
<dbReference type="Pfam" id="PF13086">
    <property type="entry name" value="AAA_11"/>
    <property type="match status" value="1"/>
</dbReference>
<accession>D6U8K3</accession>
<dbReference type="SUPFAM" id="SSF52540">
    <property type="entry name" value="P-loop containing nucleoside triphosphate hydrolases"/>
    <property type="match status" value="1"/>
</dbReference>
<dbReference type="PANTHER" id="PTHR43788:SF8">
    <property type="entry name" value="DNA-BINDING PROTEIN SMUBP-2"/>
    <property type="match status" value="1"/>
</dbReference>
<evidence type="ECO:0000259" key="9">
    <source>
        <dbReference type="Pfam" id="PF18741"/>
    </source>
</evidence>
<feature type="domain" description="DNA2/NAM7 helicase-like C-terminal" evidence="8">
    <location>
        <begin position="1165"/>
        <end position="1340"/>
    </location>
</feature>
<evidence type="ECO:0000256" key="1">
    <source>
        <dbReference type="ARBA" id="ARBA00007913"/>
    </source>
</evidence>
<dbReference type="eggNOG" id="COG0210">
    <property type="taxonomic scope" value="Bacteria"/>
</dbReference>
<name>D6U8K3_KTERA</name>
<keyword evidence="2" id="KW-0547">Nucleotide-binding</keyword>
<dbReference type="SUPFAM" id="SSF52980">
    <property type="entry name" value="Restriction endonuclease-like"/>
    <property type="match status" value="1"/>
</dbReference>
<dbReference type="InParanoid" id="D6U8K3"/>
<dbReference type="EMBL" id="ADVG01000005">
    <property type="protein sequence ID" value="EFH80214.1"/>
    <property type="molecule type" value="Genomic_DNA"/>
</dbReference>
<gene>
    <name evidence="10" type="ORF">Krac_0793</name>
</gene>
<dbReference type="InterPro" id="IPR047187">
    <property type="entry name" value="SF1_C_Upf1"/>
</dbReference>
<keyword evidence="4 10" id="KW-0347">Helicase</keyword>
<dbReference type="InterPro" id="IPR011335">
    <property type="entry name" value="Restrct_endonuc-II-like"/>
</dbReference>
<sequence>MLLQTDMAAQEARSKLFQIFRYAQAFNHLQNPVQQDVEKQSWLLWLNSLPVHPAIRLGLGSYSGEENTSSISIHQQTRLNDNRKSAEFDGDDFILKVKRPTLTDPPTPPREILPWLENGWQNVDGQIRLNQTVTPKFSDNSKREQLLKQWQINREQWVKKELPARKAMEIFGQLYALRAQLEREAERVELILGDGILDWDPARSQNGVYHPILLIRLQLSFNDQIPEFTLSATEHAPEFYTSMLQTLPEVNTTAIGQARREFEQNTVHPLGGEDTAQFLKRFINQLSPRGELLSHPTPRAHRQYPSISRSPVIFLRSRALGYNTAFEAILEHIPHQSDLPYSLLSLTGINAVTNGQHTQSSPDTLLSSPNGEDERILFSKPANTEQLEIARRLDHYGAVLVQGPPGTGKTHTIANLLGHLLAQGKSVLVTSHTSKALKVLREKVVEPLQPLCVSILEDDSRKQMEWAIDTITERLSSINVHALEQEARRLTQQRIDLIEELRKTRGQLMEARQSEYREIVLDGRTYAPSDAARYVAANSATHSWIPTPITPDTPLLLTTEELSALYRTNVTVTSQDEREMAVGLPNPQSLASPVDFDQWVQEHERLAKKPLDFRRDVWIAVPNSPSIEGFQQLQHRLVQALEPLKASNQEQRWRLAAIAAGRAGGPNRQIWDDLIAKIEQVESLALQAQPLLLEYDPSVQEDACSLQTERTLEDILKHVEHSGRLKGMTLLLHRDWKAVIEQVQVKGQRPETKEHVLTLLQFVRLVNARRDLAGRWQRQMSVLGAADAAALGKEPERVCRQYIYQLQQCLSWFDATWSPLEQELKRYGLQWETILAEMPVNLSEHGELLRIFDAIREKLPPILAAEVNRRLYQANEARFMGLLRALDQSSQSQTHAEVVQRLRSAINGYMTNAYREAYERLVELHERQSELHIRHSLLEKLGKCAPGWAAAIRQRDGIHGQRALPTDPQEAWHWRQLQDALERRSKASLEQLQERCLHLSQNIHTATAELVEKKAWAAQVRRTSLEQRRALQGWKEIMRKVGKGTGKRAAQLLAEARNLMPVCQTAVPVWIMPLSRVVQNFDPRRNSFDVIIIDEASQADIKALAAIYMARQIVVVGDDEQVTPIDVGQKLERVDKLINEHLQGIPLASIYDGRLSIYALAKTTFEPVCLQEHFRCVSPIIQFSNMLSYNGKIKPLRDDSEVQRRPATVAYRVQAFDTPGQVNEPEAQAIASLIIAASKQPEYQDATFGAISLVADKQALRIDSLLRQHLSITEYTRHQILCGSPAQFQGDERDVIFLSLVDTPKGDGPLSLRSEDAFEYMYKKRFNVAASRARDQLWVVHSLDPHIDLKDGDIRKRIILHAQNPEHLLASLAEQESKVDSEFERQVLSRLVQAGYRVVSQWPVGAYRIDLVVEGNGQRLAVECDGDRWHPLEKLEEDMARQAILERLGWRFVRIRGSHFFRNPDQAMAPVFARLRALGIPPTNHSTATQPVSTDGKELQARILRDAAALRMQWQTEKK</sequence>
<keyword evidence="5" id="KW-0067">ATP-binding</keyword>
<evidence type="ECO:0000256" key="3">
    <source>
        <dbReference type="ARBA" id="ARBA00022801"/>
    </source>
</evidence>
<dbReference type="GO" id="GO:0043139">
    <property type="term" value="F:5'-3' DNA helicase activity"/>
    <property type="evidence" value="ECO:0007669"/>
    <property type="project" value="TreeGrafter"/>
</dbReference>
<feature type="coiled-coil region" evidence="6">
    <location>
        <begin position="480"/>
        <end position="507"/>
    </location>
</feature>
<dbReference type="GO" id="GO:0016787">
    <property type="term" value="F:hydrolase activity"/>
    <property type="evidence" value="ECO:0007669"/>
    <property type="project" value="UniProtKB-KW"/>
</dbReference>
<dbReference type="OrthoDB" id="9757917at2"/>
<dbReference type="Pfam" id="PF13087">
    <property type="entry name" value="AAA_12"/>
    <property type="match status" value="1"/>
</dbReference>
<dbReference type="Pfam" id="PF18741">
    <property type="entry name" value="MTES_1575"/>
    <property type="match status" value="1"/>
</dbReference>
<proteinExistence type="inferred from homology"/>
<protein>
    <submittedName>
        <fullName evidence="10">DNA helicase</fullName>
    </submittedName>
</protein>
<dbReference type="InterPro" id="IPR050534">
    <property type="entry name" value="Coronavir_polyprotein_1ab"/>
</dbReference>
<evidence type="ECO:0000259" key="7">
    <source>
        <dbReference type="Pfam" id="PF13086"/>
    </source>
</evidence>
<dbReference type="Gene3D" id="3.40.50.300">
    <property type="entry name" value="P-loop containing nucleotide triphosphate hydrolases"/>
    <property type="match status" value="3"/>
</dbReference>
<evidence type="ECO:0000313" key="11">
    <source>
        <dbReference type="Proteomes" id="UP000004508"/>
    </source>
</evidence>
<comment type="similarity">
    <text evidence="1">Belongs to the DNA2/NAM7 helicase family.</text>
</comment>
<evidence type="ECO:0000256" key="5">
    <source>
        <dbReference type="ARBA" id="ARBA00022840"/>
    </source>
</evidence>
<dbReference type="InterPro" id="IPR041677">
    <property type="entry name" value="DNA2/NAM7_AAA_11"/>
</dbReference>
<feature type="domain" description="Restriction endonuclease type II-like" evidence="9">
    <location>
        <begin position="1383"/>
        <end position="1475"/>
    </location>
</feature>
<dbReference type="InterPro" id="IPR049468">
    <property type="entry name" value="Restrct_endonuc-II-like_dom"/>
</dbReference>
<evidence type="ECO:0000256" key="6">
    <source>
        <dbReference type="SAM" id="Coils"/>
    </source>
</evidence>